<gene>
    <name evidence="2" type="ORF">NBRC110019_26830</name>
</gene>
<accession>A0A9W6B834</accession>
<dbReference type="Proteomes" id="UP001143545">
    <property type="component" value="Unassembled WGS sequence"/>
</dbReference>
<sequence length="480" mass="50855">MLIMKKILSFLFILFAVFVARAQCTDCSGADIVLTSANNAGNYTFLPNKTYCINGTVTFNYTVTFGDNVTICIPSGSVLACGNGWASTGNLTSNLVTFNISGKLYTPNTIPFTTAINIYNGGVLTGQNGSQWQGLDLNGDSLELSISSGGSMAYTYFNLDDIDTAVIVNEGSITLNYNDLSVGGCLLNLTNSGIMNIGGNFNIGTNNGSNIINNSGKINITGEMNSQSTKLELYNYGDGECVMVGNMKYGSNGPNKFENYGVFSCNGLYSTDPTLHMKNEGEMSTHANYDDTVGSFFSNCGTLHMSQNWANLQGTIINTGDMTVVQSSVAFASTGSIENYSTMSLQGITMGGGGVFYNEGYVEFTSSSVYDVKFYGPGSANQPAHSTSSNYGQFVLHGTSNGGAILKGNLNFLNNNGASTQSGCFGSISDMDSTVTFGTCASCTVVTDYDQCANADGTWPETGLDCLPLNRHIRSFFTGS</sequence>
<keyword evidence="1" id="KW-0732">Signal</keyword>
<dbReference type="EMBL" id="BRVP01000021">
    <property type="protein sequence ID" value="GLB53642.1"/>
    <property type="molecule type" value="Genomic_DNA"/>
</dbReference>
<dbReference type="AlphaFoldDB" id="A0A9W6B834"/>
<name>A0A9W6B834_9FLAO</name>
<keyword evidence="3" id="KW-1185">Reference proteome</keyword>
<feature type="chain" id="PRO_5040884991" evidence="1">
    <location>
        <begin position="23"/>
        <end position="480"/>
    </location>
</feature>
<organism evidence="2 3">
    <name type="scientific">Neptunitalea chrysea</name>
    <dbReference type="NCBI Taxonomy" id="1647581"/>
    <lineage>
        <taxon>Bacteria</taxon>
        <taxon>Pseudomonadati</taxon>
        <taxon>Bacteroidota</taxon>
        <taxon>Flavobacteriia</taxon>
        <taxon>Flavobacteriales</taxon>
        <taxon>Flavobacteriaceae</taxon>
        <taxon>Neptunitalea</taxon>
    </lineage>
</organism>
<evidence type="ECO:0000313" key="3">
    <source>
        <dbReference type="Proteomes" id="UP001143545"/>
    </source>
</evidence>
<reference evidence="2" key="1">
    <citation type="submission" date="2022-07" db="EMBL/GenBank/DDBJ databases">
        <title>Taxonomy of Novel Oxalotrophic and Methylotrophic Bacteria.</title>
        <authorList>
            <person name="Sahin N."/>
            <person name="Tani A."/>
        </authorList>
    </citation>
    <scope>NUCLEOTIDE SEQUENCE</scope>
    <source>
        <strain evidence="2">AM327</strain>
    </source>
</reference>
<comment type="caution">
    <text evidence="2">The sequence shown here is derived from an EMBL/GenBank/DDBJ whole genome shotgun (WGS) entry which is preliminary data.</text>
</comment>
<protein>
    <submittedName>
        <fullName evidence="2">Uncharacterized protein</fullName>
    </submittedName>
</protein>
<evidence type="ECO:0000313" key="2">
    <source>
        <dbReference type="EMBL" id="GLB53642.1"/>
    </source>
</evidence>
<proteinExistence type="predicted"/>
<evidence type="ECO:0000256" key="1">
    <source>
        <dbReference type="SAM" id="SignalP"/>
    </source>
</evidence>
<feature type="signal peptide" evidence="1">
    <location>
        <begin position="1"/>
        <end position="22"/>
    </location>
</feature>